<dbReference type="Proteomes" id="UP000602260">
    <property type="component" value="Unassembled WGS sequence"/>
</dbReference>
<evidence type="ECO:0000313" key="2">
    <source>
        <dbReference type="Proteomes" id="UP000602260"/>
    </source>
</evidence>
<sequence length="104" mass="11913">MSEEFGPDFISVTDEDGNEFELELIDTLEHEGVTYYAMLPAVEEDEETGEPVDVDADDEEFGLVIMKAIEENGEEILSTPDTDEELDAIYNLFMERFFEDEDDQ</sequence>
<reference evidence="1" key="1">
    <citation type="submission" date="2020-08" db="EMBL/GenBank/DDBJ databases">
        <title>Genome public.</title>
        <authorList>
            <person name="Liu C."/>
            <person name="Sun Q."/>
        </authorList>
    </citation>
    <scope>NUCLEOTIDE SEQUENCE</scope>
    <source>
        <strain evidence="1">BX5</strain>
    </source>
</reference>
<dbReference type="EMBL" id="JACOPN010000009">
    <property type="protein sequence ID" value="MBC5718012.1"/>
    <property type="molecule type" value="Genomic_DNA"/>
</dbReference>
<name>A0A8J6J6H4_9FIRM</name>
<organism evidence="1 2">
    <name type="scientific">Flintibacter faecis</name>
    <dbReference type="NCBI Taxonomy" id="2763047"/>
    <lineage>
        <taxon>Bacteria</taxon>
        <taxon>Bacillati</taxon>
        <taxon>Bacillota</taxon>
        <taxon>Clostridia</taxon>
        <taxon>Eubacteriales</taxon>
        <taxon>Flintibacter</taxon>
    </lineage>
</organism>
<protein>
    <submittedName>
        <fullName evidence="1">DUF1292 domain-containing protein</fullName>
    </submittedName>
</protein>
<evidence type="ECO:0000313" key="1">
    <source>
        <dbReference type="EMBL" id="MBC5718012.1"/>
    </source>
</evidence>
<comment type="caution">
    <text evidence="1">The sequence shown here is derived from an EMBL/GenBank/DDBJ whole genome shotgun (WGS) entry which is preliminary data.</text>
</comment>
<proteinExistence type="predicted"/>
<dbReference type="InterPro" id="IPR009711">
    <property type="entry name" value="UPF0473"/>
</dbReference>
<dbReference type="RefSeq" id="WP_147563842.1">
    <property type="nucleotide sequence ID" value="NZ_JACOPN010000009.1"/>
</dbReference>
<accession>A0A8J6J6H4</accession>
<dbReference type="Pfam" id="PF06949">
    <property type="entry name" value="DUF1292"/>
    <property type="match status" value="1"/>
</dbReference>
<dbReference type="AlphaFoldDB" id="A0A8J6J6H4"/>
<gene>
    <name evidence="1" type="ORF">H8S55_11925</name>
</gene>
<keyword evidence="2" id="KW-1185">Reference proteome</keyword>